<dbReference type="SMART" id="SM00332">
    <property type="entry name" value="PP2Cc"/>
    <property type="match status" value="1"/>
</dbReference>
<feature type="domain" description="PPM-type phosphatase" evidence="2">
    <location>
        <begin position="398"/>
        <end position="668"/>
    </location>
</feature>
<dbReference type="SUPFAM" id="SSF81606">
    <property type="entry name" value="PP2C-like"/>
    <property type="match status" value="1"/>
</dbReference>
<dbReference type="PATRIC" id="fig|1666911.3.peg.3015"/>
<feature type="region of interest" description="Disordered" evidence="1">
    <location>
        <begin position="289"/>
        <end position="308"/>
    </location>
</feature>
<feature type="compositionally biased region" description="Low complexity" evidence="1">
    <location>
        <begin position="320"/>
        <end position="329"/>
    </location>
</feature>
<proteinExistence type="predicted"/>
<comment type="caution">
    <text evidence="3">The sequence shown here is derived from an EMBL/GenBank/DDBJ whole genome shotgun (WGS) entry which is preliminary data.</text>
</comment>
<feature type="compositionally biased region" description="Low complexity" evidence="1">
    <location>
        <begin position="289"/>
        <end position="307"/>
    </location>
</feature>
<sequence length="678" mass="74162">MFICPHCHFSNPPDHKFCQRCGDPLLEPTLEKEAVVEPAGELLQARLMPPDQRELNPATYLDDGQRYQVVTVLNQGSALITDTTPELRSPLQSQLTQLTTASLATLQSTPDLPIAAYPYLLLSKAAPTLYDAWQQNATTAVLITEPEQPTSQPAPASLIHAFSNAVEPLQLVYWLYTLTDLWMALESIPQWRSSLLLADNLGIGHEQSVCIRQFIPPAAEPPELSDLKAFLQSLLAQPHLGTIAPLRQIRQIILAVTAASTLNQLRHELTDIGEVLLATPAAITPTANTAYAESGSSSQSQNPSAENAIPNLIPNLMEESTSTSLPSSSGFMKGSPPNDLPENDLPENDLPENDLPENDLPENDLPENDLPETDPLEAMLLTEPTENGESTMVLPMKLMSLESAGRTDVGRQRDHNEDCFFIESSLQKRADNGGQSTQAHSLYVLCDGMGGHAGGEIASQLAAETLSNYFTQHWPHPLPHETPAPLPTAETVTEAVKLANQAIFDINESENRAGHERMGTTLVMVLLQGTEAMVAHVGDSRLYQYSRRMGLRQMTTDHEVGQREIKKGIPHDIAYARPDAYQLTQALGPRRNQDLSPSVAYFSFSEDTLLLLCSDGLSDNNLVEEYVSSHIDPILRGPKAIERGIDELIALGNEVNGHDNISAIAIRIIVSPDLDKIE</sequence>
<dbReference type="InterPro" id="IPR001932">
    <property type="entry name" value="PPM-type_phosphatase-like_dom"/>
</dbReference>
<dbReference type="GO" id="GO:0004722">
    <property type="term" value="F:protein serine/threonine phosphatase activity"/>
    <property type="evidence" value="ECO:0007669"/>
    <property type="project" value="InterPro"/>
</dbReference>
<name>A0A0P8A1L2_9CYAN</name>
<dbReference type="NCBIfam" id="NF011149">
    <property type="entry name" value="PRK14559.1"/>
    <property type="match status" value="1"/>
</dbReference>
<dbReference type="InterPro" id="IPR015655">
    <property type="entry name" value="PP2C"/>
</dbReference>
<evidence type="ECO:0000256" key="1">
    <source>
        <dbReference type="SAM" id="MobiDB-lite"/>
    </source>
</evidence>
<dbReference type="STRING" id="1666911.HLUCCA11_05005"/>
<organism evidence="3 4">
    <name type="scientific">Phormidesmis priestleyi Ana</name>
    <dbReference type="NCBI Taxonomy" id="1666911"/>
    <lineage>
        <taxon>Bacteria</taxon>
        <taxon>Bacillati</taxon>
        <taxon>Cyanobacteriota</taxon>
        <taxon>Cyanophyceae</taxon>
        <taxon>Leptolyngbyales</taxon>
        <taxon>Leptolyngbyaceae</taxon>
        <taxon>Phormidesmis</taxon>
    </lineage>
</organism>
<dbReference type="PROSITE" id="PS51746">
    <property type="entry name" value="PPM_2"/>
    <property type="match status" value="1"/>
</dbReference>
<gene>
    <name evidence="3" type="ORF">HLUCCA11_05005</name>
</gene>
<protein>
    <submittedName>
        <fullName evidence="3">Protein phosphatase</fullName>
    </submittedName>
</protein>
<dbReference type="PANTHER" id="PTHR13832:SF827">
    <property type="entry name" value="PROTEIN PHOSPHATASE 1L"/>
    <property type="match status" value="1"/>
</dbReference>
<dbReference type="CDD" id="cd00143">
    <property type="entry name" value="PP2Cc"/>
    <property type="match status" value="1"/>
</dbReference>
<dbReference type="PANTHER" id="PTHR13832">
    <property type="entry name" value="PROTEIN PHOSPHATASE 2C"/>
    <property type="match status" value="1"/>
</dbReference>
<dbReference type="Pfam" id="PF13672">
    <property type="entry name" value="PP2C_2"/>
    <property type="match status" value="1"/>
</dbReference>
<dbReference type="Gene3D" id="3.60.40.10">
    <property type="entry name" value="PPM-type phosphatase domain"/>
    <property type="match status" value="1"/>
</dbReference>
<evidence type="ECO:0000259" key="2">
    <source>
        <dbReference type="PROSITE" id="PS51746"/>
    </source>
</evidence>
<dbReference type="InterPro" id="IPR036457">
    <property type="entry name" value="PPM-type-like_dom_sf"/>
</dbReference>
<reference evidence="3 4" key="1">
    <citation type="submission" date="2015-09" db="EMBL/GenBank/DDBJ databases">
        <title>Identification and resolution of microdiversity through metagenomic sequencing of parallel consortia.</title>
        <authorList>
            <person name="Nelson W.C."/>
            <person name="Romine M.F."/>
            <person name="Lindemann S.R."/>
        </authorList>
    </citation>
    <scope>NUCLEOTIDE SEQUENCE [LARGE SCALE GENOMIC DNA]</scope>
    <source>
        <strain evidence="3">Ana</strain>
    </source>
</reference>
<dbReference type="SMART" id="SM00331">
    <property type="entry name" value="PP2C_SIG"/>
    <property type="match status" value="1"/>
</dbReference>
<feature type="compositionally biased region" description="Acidic residues" evidence="1">
    <location>
        <begin position="341"/>
        <end position="372"/>
    </location>
</feature>
<evidence type="ECO:0000313" key="3">
    <source>
        <dbReference type="EMBL" id="KPQ36853.1"/>
    </source>
</evidence>
<dbReference type="Proteomes" id="UP000050465">
    <property type="component" value="Unassembled WGS sequence"/>
</dbReference>
<dbReference type="AlphaFoldDB" id="A0A0P8A1L2"/>
<accession>A0A0P8A1L2</accession>
<dbReference type="EMBL" id="LJZR01000004">
    <property type="protein sequence ID" value="KPQ36853.1"/>
    <property type="molecule type" value="Genomic_DNA"/>
</dbReference>
<evidence type="ECO:0000313" key="4">
    <source>
        <dbReference type="Proteomes" id="UP000050465"/>
    </source>
</evidence>
<feature type="region of interest" description="Disordered" evidence="1">
    <location>
        <begin position="319"/>
        <end position="372"/>
    </location>
</feature>